<sequence>MTRKQSKAVMDVLTYTIIGLGALVILLPLIWMLSTALKENAQIFKFPPELIPSPFNWGNFAQALTYQSLPFPLFYLNSITVTVLSTMGSLMASSIVAFAFSRIRWAGRDVLFIIVIATMMLPREVIIVPEFILFKTFGWVDTFLPLIVPSFFGNAFYIFLLRQYMRTISPELDQAARMDGCGTWKVFYKIILPQCKPALLTVMLFSIQSHWNEFIGPLIYLNNTENFTVSLGLSMFSGQYGTQWGLLMAASLLAMLPIIILFAVAQRYFIQGVVITGVK</sequence>
<evidence type="ECO:0000259" key="8">
    <source>
        <dbReference type="PROSITE" id="PS50928"/>
    </source>
</evidence>
<dbReference type="PROSITE" id="PS50928">
    <property type="entry name" value="ABC_TM1"/>
    <property type="match status" value="1"/>
</dbReference>
<dbReference type="InterPro" id="IPR000515">
    <property type="entry name" value="MetI-like"/>
</dbReference>
<keyword evidence="6 7" id="KW-0472">Membrane</keyword>
<dbReference type="Proteomes" id="UP001527882">
    <property type="component" value="Unassembled WGS sequence"/>
</dbReference>
<accession>A0ABT4Q5M3</accession>
<dbReference type="RefSeq" id="WP_269880603.1">
    <property type="nucleotide sequence ID" value="NZ_JAQAGZ010000004.1"/>
</dbReference>
<evidence type="ECO:0000256" key="6">
    <source>
        <dbReference type="ARBA" id="ARBA00023136"/>
    </source>
</evidence>
<keyword evidence="3" id="KW-1003">Cell membrane</keyword>
<evidence type="ECO:0000256" key="1">
    <source>
        <dbReference type="ARBA" id="ARBA00004651"/>
    </source>
</evidence>
<dbReference type="EMBL" id="JAQAGZ010000004">
    <property type="protein sequence ID" value="MCZ8512187.1"/>
    <property type="molecule type" value="Genomic_DNA"/>
</dbReference>
<evidence type="ECO:0000256" key="7">
    <source>
        <dbReference type="RuleBase" id="RU363032"/>
    </source>
</evidence>
<evidence type="ECO:0000313" key="10">
    <source>
        <dbReference type="Proteomes" id="UP001527882"/>
    </source>
</evidence>
<evidence type="ECO:0000256" key="4">
    <source>
        <dbReference type="ARBA" id="ARBA00022692"/>
    </source>
</evidence>
<feature type="transmembrane region" description="Helical" evidence="7">
    <location>
        <begin position="244"/>
        <end position="265"/>
    </location>
</feature>
<gene>
    <name evidence="9" type="ORF">O9H85_07055</name>
</gene>
<feature type="domain" description="ABC transmembrane type-1" evidence="8">
    <location>
        <begin position="75"/>
        <end position="265"/>
    </location>
</feature>
<protein>
    <submittedName>
        <fullName evidence="9">Carbohydrate ABC transporter permease</fullName>
    </submittedName>
</protein>
<feature type="transmembrane region" description="Helical" evidence="7">
    <location>
        <begin position="146"/>
        <end position="165"/>
    </location>
</feature>
<organism evidence="9 10">
    <name type="scientific">Paenibacillus gyeongsangnamensis</name>
    <dbReference type="NCBI Taxonomy" id="3388067"/>
    <lineage>
        <taxon>Bacteria</taxon>
        <taxon>Bacillati</taxon>
        <taxon>Bacillota</taxon>
        <taxon>Bacilli</taxon>
        <taxon>Bacillales</taxon>
        <taxon>Paenibacillaceae</taxon>
        <taxon>Paenibacillus</taxon>
    </lineage>
</organism>
<dbReference type="Pfam" id="PF00528">
    <property type="entry name" value="BPD_transp_1"/>
    <property type="match status" value="1"/>
</dbReference>
<dbReference type="InterPro" id="IPR035906">
    <property type="entry name" value="MetI-like_sf"/>
</dbReference>
<proteinExistence type="inferred from homology"/>
<feature type="transmembrane region" description="Helical" evidence="7">
    <location>
        <begin position="110"/>
        <end position="134"/>
    </location>
</feature>
<evidence type="ECO:0000256" key="5">
    <source>
        <dbReference type="ARBA" id="ARBA00022989"/>
    </source>
</evidence>
<evidence type="ECO:0000313" key="9">
    <source>
        <dbReference type="EMBL" id="MCZ8512187.1"/>
    </source>
</evidence>
<dbReference type="Gene3D" id="1.10.3720.10">
    <property type="entry name" value="MetI-like"/>
    <property type="match status" value="1"/>
</dbReference>
<reference evidence="9 10" key="1">
    <citation type="submission" date="2022-12" db="EMBL/GenBank/DDBJ databases">
        <title>Draft genome sequence of Paenibacillus sp. dW9.</title>
        <authorList>
            <person name="Choi E.-W."/>
            <person name="Kim D.-U."/>
        </authorList>
    </citation>
    <scope>NUCLEOTIDE SEQUENCE [LARGE SCALE GENOMIC DNA]</scope>
    <source>
        <strain evidence="10">dW9</strain>
    </source>
</reference>
<feature type="transmembrane region" description="Helical" evidence="7">
    <location>
        <begin position="12"/>
        <end position="33"/>
    </location>
</feature>
<evidence type="ECO:0000256" key="2">
    <source>
        <dbReference type="ARBA" id="ARBA00022448"/>
    </source>
</evidence>
<dbReference type="PANTHER" id="PTHR43744">
    <property type="entry name" value="ABC TRANSPORTER PERMEASE PROTEIN MG189-RELATED-RELATED"/>
    <property type="match status" value="1"/>
</dbReference>
<dbReference type="PANTHER" id="PTHR43744:SF8">
    <property type="entry name" value="SN-GLYCEROL-3-PHOSPHATE TRANSPORT SYSTEM PERMEASE PROTEIN UGPE"/>
    <property type="match status" value="1"/>
</dbReference>
<dbReference type="CDD" id="cd06261">
    <property type="entry name" value="TM_PBP2"/>
    <property type="match status" value="1"/>
</dbReference>
<comment type="subcellular location">
    <subcellularLocation>
        <location evidence="1 7">Cell membrane</location>
        <topology evidence="1 7">Multi-pass membrane protein</topology>
    </subcellularLocation>
</comment>
<evidence type="ECO:0000256" key="3">
    <source>
        <dbReference type="ARBA" id="ARBA00022475"/>
    </source>
</evidence>
<feature type="transmembrane region" description="Helical" evidence="7">
    <location>
        <begin position="186"/>
        <end position="207"/>
    </location>
</feature>
<keyword evidence="10" id="KW-1185">Reference proteome</keyword>
<comment type="caution">
    <text evidence="9">The sequence shown here is derived from an EMBL/GenBank/DDBJ whole genome shotgun (WGS) entry which is preliminary data.</text>
</comment>
<keyword evidence="4 7" id="KW-0812">Transmembrane</keyword>
<feature type="transmembrane region" description="Helical" evidence="7">
    <location>
        <begin position="74"/>
        <end position="98"/>
    </location>
</feature>
<dbReference type="SUPFAM" id="SSF161098">
    <property type="entry name" value="MetI-like"/>
    <property type="match status" value="1"/>
</dbReference>
<keyword evidence="2 7" id="KW-0813">Transport</keyword>
<name>A0ABT4Q5M3_9BACL</name>
<keyword evidence="5 7" id="KW-1133">Transmembrane helix</keyword>
<comment type="similarity">
    <text evidence="7">Belongs to the binding-protein-dependent transport system permease family.</text>
</comment>